<evidence type="ECO:0000256" key="7">
    <source>
        <dbReference type="ARBA" id="ARBA00043224"/>
    </source>
</evidence>
<comment type="caution">
    <text evidence="9">The sequence shown here is derived from an EMBL/GenBank/DDBJ whole genome shotgun (WGS) entry which is preliminary data.</text>
</comment>
<dbReference type="GO" id="GO:0019363">
    <property type="term" value="P:pyridine nucleotide biosynthetic process"/>
    <property type="evidence" value="ECO:0007669"/>
    <property type="project" value="UniProtKB-KW"/>
</dbReference>
<dbReference type="Proteomes" id="UP001211421">
    <property type="component" value="Unassembled WGS sequence"/>
</dbReference>
<evidence type="ECO:0000256" key="5">
    <source>
        <dbReference type="ARBA" id="ARBA00037900"/>
    </source>
</evidence>
<dbReference type="EMBL" id="JAQMLS010000002">
    <property type="protein sequence ID" value="MDB8741033.1"/>
    <property type="molecule type" value="Genomic_DNA"/>
</dbReference>
<evidence type="ECO:0000256" key="2">
    <source>
        <dbReference type="ARBA" id="ARBA00022642"/>
    </source>
</evidence>
<dbReference type="GO" id="GO:0046872">
    <property type="term" value="F:metal ion binding"/>
    <property type="evidence" value="ECO:0007669"/>
    <property type="project" value="UniProtKB-KW"/>
</dbReference>
<keyword evidence="4 9" id="KW-0378">Hydrolase</keyword>
<accession>A0AAW6DU43</accession>
<feature type="domain" description="Isochorismatase-like" evidence="8">
    <location>
        <begin position="4"/>
        <end position="169"/>
    </location>
</feature>
<keyword evidence="3" id="KW-0479">Metal-binding</keyword>
<dbReference type="RefSeq" id="WP_117939797.1">
    <property type="nucleotide sequence ID" value="NZ_DAVZMI010000122.1"/>
</dbReference>
<dbReference type="Gene3D" id="3.40.50.850">
    <property type="entry name" value="Isochorismatase-like"/>
    <property type="match status" value="1"/>
</dbReference>
<dbReference type="GO" id="GO:0008936">
    <property type="term" value="F:nicotinamidase activity"/>
    <property type="evidence" value="ECO:0007669"/>
    <property type="project" value="UniProtKB-EC"/>
</dbReference>
<sequence length="174" mass="19175">MKKALIVIDMQNDFINGSLRTREAQAIVPNVAKLIQSSDYAAIFFTRDTHSKDYLDTQEGKNLPIEHCIRDTNGWKIHDDIAVASIESDMAGVIIDKPTFGTFDIADELAEDNYDEVDLVGLCTDICVITNALILKTQFPEMKINIIENATAGTTPEAKQAALTVAKSCQINII</sequence>
<evidence type="ECO:0000256" key="3">
    <source>
        <dbReference type="ARBA" id="ARBA00022723"/>
    </source>
</evidence>
<dbReference type="AlphaFoldDB" id="A0AAW6DU43"/>
<comment type="similarity">
    <text evidence="1">Belongs to the isochorismatase family.</text>
</comment>
<proteinExistence type="inferred from homology"/>
<organism evidence="9 10">
    <name type="scientific">Ruminococcus bicirculans</name>
    <name type="common">ex Wegman et al. 2014</name>
    <dbReference type="NCBI Taxonomy" id="1160721"/>
    <lineage>
        <taxon>Bacteria</taxon>
        <taxon>Bacillati</taxon>
        <taxon>Bacillota</taxon>
        <taxon>Clostridia</taxon>
        <taxon>Eubacteriales</taxon>
        <taxon>Oscillospiraceae</taxon>
        <taxon>Ruminococcus</taxon>
    </lineage>
</organism>
<gene>
    <name evidence="9" type="ORF">PNV70_02965</name>
</gene>
<evidence type="ECO:0000259" key="8">
    <source>
        <dbReference type="Pfam" id="PF00857"/>
    </source>
</evidence>
<dbReference type="InterPro" id="IPR036380">
    <property type="entry name" value="Isochorismatase-like_sf"/>
</dbReference>
<evidence type="ECO:0000256" key="1">
    <source>
        <dbReference type="ARBA" id="ARBA00006336"/>
    </source>
</evidence>
<dbReference type="PANTHER" id="PTHR11080">
    <property type="entry name" value="PYRAZINAMIDASE/NICOTINAMIDASE"/>
    <property type="match status" value="1"/>
</dbReference>
<dbReference type="PANTHER" id="PTHR11080:SF2">
    <property type="entry name" value="LD05707P"/>
    <property type="match status" value="1"/>
</dbReference>
<protein>
    <recommendedName>
        <fullName evidence="6">nicotinamidase</fullName>
        <ecNumber evidence="6">3.5.1.19</ecNumber>
    </recommendedName>
    <alternativeName>
        <fullName evidence="7">Nicotinamide deamidase</fullName>
    </alternativeName>
</protein>
<dbReference type="InterPro" id="IPR000868">
    <property type="entry name" value="Isochorismatase-like_dom"/>
</dbReference>
<evidence type="ECO:0000256" key="6">
    <source>
        <dbReference type="ARBA" id="ARBA00039017"/>
    </source>
</evidence>
<dbReference type="SUPFAM" id="SSF52499">
    <property type="entry name" value="Isochorismatase-like hydrolases"/>
    <property type="match status" value="1"/>
</dbReference>
<evidence type="ECO:0000313" key="9">
    <source>
        <dbReference type="EMBL" id="MDB8741033.1"/>
    </source>
</evidence>
<evidence type="ECO:0000256" key="4">
    <source>
        <dbReference type="ARBA" id="ARBA00022801"/>
    </source>
</evidence>
<keyword evidence="2" id="KW-0662">Pyridine nucleotide biosynthesis</keyword>
<comment type="pathway">
    <text evidence="5">Cofactor biosynthesis; nicotinate biosynthesis; nicotinate from nicotinamide: step 1/1.</text>
</comment>
<evidence type="ECO:0000313" key="10">
    <source>
        <dbReference type="Proteomes" id="UP001211421"/>
    </source>
</evidence>
<name>A0AAW6DU43_9FIRM</name>
<dbReference type="Pfam" id="PF00857">
    <property type="entry name" value="Isochorismatase"/>
    <property type="match status" value="1"/>
</dbReference>
<dbReference type="EC" id="3.5.1.19" evidence="6"/>
<reference evidence="9" key="1">
    <citation type="submission" date="2023-01" db="EMBL/GenBank/DDBJ databases">
        <title>Human gut microbiome strain richness.</title>
        <authorList>
            <person name="Chen-Liaw A."/>
        </authorList>
    </citation>
    <scope>NUCLEOTIDE SEQUENCE</scope>
    <source>
        <strain evidence="9">D59st1_B8_D59t2_181005</strain>
    </source>
</reference>
<dbReference type="CDD" id="cd00431">
    <property type="entry name" value="cysteine_hydrolases"/>
    <property type="match status" value="1"/>
</dbReference>
<dbReference type="InterPro" id="IPR052347">
    <property type="entry name" value="Isochorismatase_Nicotinamidase"/>
</dbReference>